<protein>
    <submittedName>
        <fullName evidence="2">Uncharacterized protein</fullName>
    </submittedName>
</protein>
<dbReference type="EMBL" id="CAJNOQ010010552">
    <property type="protein sequence ID" value="CAF1254900.1"/>
    <property type="molecule type" value="Genomic_DNA"/>
</dbReference>
<dbReference type="EMBL" id="CAJOBC010016105">
    <property type="protein sequence ID" value="CAF4026441.1"/>
    <property type="molecule type" value="Genomic_DNA"/>
</dbReference>
<dbReference type="Proteomes" id="UP000663829">
    <property type="component" value="Unassembled WGS sequence"/>
</dbReference>
<name>A0A815AAX9_9BILA</name>
<dbReference type="Proteomes" id="UP000681722">
    <property type="component" value="Unassembled WGS sequence"/>
</dbReference>
<comment type="caution">
    <text evidence="2">The sequence shown here is derived from an EMBL/GenBank/DDBJ whole genome shotgun (WGS) entry which is preliminary data.</text>
</comment>
<dbReference type="AlphaFoldDB" id="A0A815AAX9"/>
<evidence type="ECO:0000313" key="4">
    <source>
        <dbReference type="EMBL" id="CAF4032328.1"/>
    </source>
</evidence>
<evidence type="ECO:0000313" key="2">
    <source>
        <dbReference type="EMBL" id="CAF1254900.1"/>
    </source>
</evidence>
<dbReference type="Proteomes" id="UP000677228">
    <property type="component" value="Unassembled WGS sequence"/>
</dbReference>
<organism evidence="2 5">
    <name type="scientific">Didymodactylos carnosus</name>
    <dbReference type="NCBI Taxonomy" id="1234261"/>
    <lineage>
        <taxon>Eukaryota</taxon>
        <taxon>Metazoa</taxon>
        <taxon>Spiralia</taxon>
        <taxon>Gnathifera</taxon>
        <taxon>Rotifera</taxon>
        <taxon>Eurotatoria</taxon>
        <taxon>Bdelloidea</taxon>
        <taxon>Philodinida</taxon>
        <taxon>Philodinidae</taxon>
        <taxon>Didymodactylos</taxon>
    </lineage>
</organism>
<evidence type="ECO:0000313" key="1">
    <source>
        <dbReference type="EMBL" id="CAF1224193.1"/>
    </source>
</evidence>
<proteinExistence type="predicted"/>
<evidence type="ECO:0000313" key="3">
    <source>
        <dbReference type="EMBL" id="CAF4026441.1"/>
    </source>
</evidence>
<keyword evidence="5" id="KW-1185">Reference proteome</keyword>
<accession>A0A815AAX9</accession>
<reference evidence="2" key="1">
    <citation type="submission" date="2021-02" db="EMBL/GenBank/DDBJ databases">
        <authorList>
            <person name="Nowell W R."/>
        </authorList>
    </citation>
    <scope>NUCLEOTIDE SEQUENCE</scope>
</reference>
<gene>
    <name evidence="2" type="ORF">GPM918_LOCUS26315</name>
    <name evidence="1" type="ORF">OVA965_LOCUS25063</name>
    <name evidence="3" type="ORF">SRO942_LOCUS26436</name>
    <name evidence="4" type="ORF">TMI583_LOCUS25785</name>
</gene>
<dbReference type="EMBL" id="CAJNOK010015375">
    <property type="protein sequence ID" value="CAF1224193.1"/>
    <property type="molecule type" value="Genomic_DNA"/>
</dbReference>
<evidence type="ECO:0000313" key="5">
    <source>
        <dbReference type="Proteomes" id="UP000663829"/>
    </source>
</evidence>
<dbReference type="Proteomes" id="UP000682733">
    <property type="component" value="Unassembled WGS sequence"/>
</dbReference>
<sequence>MLNISSSQQHHKPNYAGTLNQNIMHMKRDMSNNDNVEQMLSNHLAKINQRLSDFESRILTQFYELEKKIDKQDERICDIEHLIYDACMPSILLTNDVAFQSTRHHPTKQELTKYINFIQKAVDNRERSKKRATRLLSSTSNFLPQNDNEQV</sequence>
<dbReference type="EMBL" id="CAJOBA010036915">
    <property type="protein sequence ID" value="CAF4032328.1"/>
    <property type="molecule type" value="Genomic_DNA"/>
</dbReference>